<evidence type="ECO:0008006" key="3">
    <source>
        <dbReference type="Google" id="ProtNLM"/>
    </source>
</evidence>
<evidence type="ECO:0000313" key="2">
    <source>
        <dbReference type="Proteomes" id="UP000177025"/>
    </source>
</evidence>
<name>A0A1F4UFL1_UNCW3</name>
<protein>
    <recommendedName>
        <fullName evidence="3">Glycosyl transferase family 1 domain-containing protein</fullName>
    </recommendedName>
</protein>
<reference evidence="1 2" key="1">
    <citation type="journal article" date="2016" name="Nat. Commun.">
        <title>Thousands of microbial genomes shed light on interconnected biogeochemical processes in an aquifer system.</title>
        <authorList>
            <person name="Anantharaman K."/>
            <person name="Brown C.T."/>
            <person name="Hug L.A."/>
            <person name="Sharon I."/>
            <person name="Castelle C.J."/>
            <person name="Probst A.J."/>
            <person name="Thomas B.C."/>
            <person name="Singh A."/>
            <person name="Wilkins M.J."/>
            <person name="Karaoz U."/>
            <person name="Brodie E.L."/>
            <person name="Williams K.H."/>
            <person name="Hubbard S.S."/>
            <person name="Banfield J.F."/>
        </authorList>
    </citation>
    <scope>NUCLEOTIDE SEQUENCE [LARGE SCALE GENOMIC DNA]</scope>
</reference>
<dbReference type="AlphaFoldDB" id="A0A1F4UFL1"/>
<dbReference type="SUPFAM" id="SSF53756">
    <property type="entry name" value="UDP-Glycosyltransferase/glycogen phosphorylase"/>
    <property type="match status" value="1"/>
</dbReference>
<dbReference type="Proteomes" id="UP000177025">
    <property type="component" value="Unassembled WGS sequence"/>
</dbReference>
<organism evidence="1 2">
    <name type="scientific">candidate division WOR-3 bacterium RBG_13_43_14</name>
    <dbReference type="NCBI Taxonomy" id="1802590"/>
    <lineage>
        <taxon>Bacteria</taxon>
        <taxon>Bacteria division WOR-3</taxon>
    </lineage>
</organism>
<dbReference type="EMBL" id="MEUM01000010">
    <property type="protein sequence ID" value="OGC43714.1"/>
    <property type="molecule type" value="Genomic_DNA"/>
</dbReference>
<comment type="caution">
    <text evidence="1">The sequence shown here is derived from an EMBL/GenBank/DDBJ whole genome shotgun (WGS) entry which is preliminary data.</text>
</comment>
<evidence type="ECO:0000313" key="1">
    <source>
        <dbReference type="EMBL" id="OGC43714.1"/>
    </source>
</evidence>
<gene>
    <name evidence="1" type="ORF">A2Y85_00190</name>
</gene>
<accession>A0A1F4UFL1</accession>
<sequence length="358" mass="41856">MRILHVTFENFQDVPGLLSRSHSWYGDQGTLATMTRSRLGFPNGILLNYPLLNSFSINAIRKFLGRQNVNVPEKELKLKLKWENDWQGSLLKSRDLLWLYSLQRCWRKNDLDGFDVYHFDGDLPFINGERILKKINDKKIVTHFFGSDLRKWGMNPYLKEYARLRITSELDHTKIDPELFFVPIPFEADNYNPRTSENRVLRVGHSPTRRTAKGTADIIKIIEQLQKKIRFEWVLIEGVPNWKCIEIKKSCDIGIDQIGNYAGTGYGRSGLEFLALGVPTITETPSDYDRLLPGYPFVNASRENLADVLHKLLTDTQWRQQIRELGLRWVKEFPNPRRIMGEIYGQYRKLGWVKDRKP</sequence>
<proteinExistence type="predicted"/>